<dbReference type="Gene3D" id="2.40.33.20">
    <property type="entry name" value="PK beta-barrel domain-like"/>
    <property type="match status" value="1"/>
</dbReference>
<dbReference type="EMBL" id="CP087164">
    <property type="protein sequence ID" value="UGS34287.1"/>
    <property type="molecule type" value="Genomic_DNA"/>
</dbReference>
<dbReference type="Pfam" id="PF03476">
    <property type="entry name" value="MOSC_N"/>
    <property type="match status" value="1"/>
</dbReference>
<dbReference type="InterPro" id="IPR005302">
    <property type="entry name" value="MoCF_Sase_C"/>
</dbReference>
<keyword evidence="3" id="KW-1185">Reference proteome</keyword>
<dbReference type="PROSITE" id="PS51340">
    <property type="entry name" value="MOSC"/>
    <property type="match status" value="1"/>
</dbReference>
<evidence type="ECO:0000313" key="2">
    <source>
        <dbReference type="EMBL" id="UGS34287.1"/>
    </source>
</evidence>
<proteinExistence type="predicted"/>
<dbReference type="InterPro" id="IPR011037">
    <property type="entry name" value="Pyrv_Knase-like_insert_dom_sf"/>
</dbReference>
<evidence type="ECO:0000259" key="1">
    <source>
        <dbReference type="PROSITE" id="PS51340"/>
    </source>
</evidence>
<dbReference type="GO" id="GO:0030151">
    <property type="term" value="F:molybdenum ion binding"/>
    <property type="evidence" value="ECO:0007669"/>
    <property type="project" value="InterPro"/>
</dbReference>
<dbReference type="KEGG" id="sbae:DSM104329_00663"/>
<dbReference type="SUPFAM" id="SSF50800">
    <property type="entry name" value="PK beta-barrel domain-like"/>
    <property type="match status" value="1"/>
</dbReference>
<dbReference type="InterPro" id="IPR005303">
    <property type="entry name" value="MOCOS_middle"/>
</dbReference>
<protein>
    <recommendedName>
        <fullName evidence="1">MOSC domain-containing protein</fullName>
    </recommendedName>
</protein>
<organism evidence="2 3">
    <name type="scientific">Capillimicrobium parvum</name>
    <dbReference type="NCBI Taxonomy" id="2884022"/>
    <lineage>
        <taxon>Bacteria</taxon>
        <taxon>Bacillati</taxon>
        <taxon>Actinomycetota</taxon>
        <taxon>Thermoleophilia</taxon>
        <taxon>Solirubrobacterales</taxon>
        <taxon>Capillimicrobiaceae</taxon>
        <taxon>Capillimicrobium</taxon>
    </lineage>
</organism>
<evidence type="ECO:0000313" key="3">
    <source>
        <dbReference type="Proteomes" id="UP001162834"/>
    </source>
</evidence>
<dbReference type="RefSeq" id="WP_259313971.1">
    <property type="nucleotide sequence ID" value="NZ_CP087164.1"/>
</dbReference>
<gene>
    <name evidence="2" type="ORF">DSM104329_00663</name>
</gene>
<dbReference type="GO" id="GO:0030170">
    <property type="term" value="F:pyridoxal phosphate binding"/>
    <property type="evidence" value="ECO:0007669"/>
    <property type="project" value="InterPro"/>
</dbReference>
<dbReference type="Proteomes" id="UP001162834">
    <property type="component" value="Chromosome"/>
</dbReference>
<sequence>MTEQVLGRVAGLWRYPVKSMAGEPLETAEVDWHGLAGDRRWAFVQDDLVRSNFPWLTIRERAEMAHFRPLFEDPERPEASRTLVRTPSGEEIDVADPALGDRLGGGVRVIKQNRGTFDTMPLSLIGARSIATLGERVGMTLEARRFRPNVLVDADAFAEDEWVGSTLRIGSMRVRVDQRDQRCVMVNVDPDTTERDPRVLRTIAQERDTCLGVYGTIVEPGRIALGDPIVLDG</sequence>
<name>A0A9E7BZA0_9ACTN</name>
<accession>A0A9E7BZA0</accession>
<dbReference type="Pfam" id="PF03473">
    <property type="entry name" value="MOSC"/>
    <property type="match status" value="1"/>
</dbReference>
<dbReference type="AlphaFoldDB" id="A0A9E7BZA0"/>
<reference evidence="2" key="1">
    <citation type="journal article" date="2022" name="Int. J. Syst. Evol. Microbiol.">
        <title>Pseudomonas aegrilactucae sp. nov. and Pseudomonas morbosilactucae sp. nov., pathogens causing bacterial rot of lettuce in Japan.</title>
        <authorList>
            <person name="Sawada H."/>
            <person name="Fujikawa T."/>
            <person name="Satou M."/>
        </authorList>
    </citation>
    <scope>NUCLEOTIDE SEQUENCE</scope>
    <source>
        <strain evidence="2">0166_1</strain>
    </source>
</reference>
<dbReference type="GO" id="GO:0003824">
    <property type="term" value="F:catalytic activity"/>
    <property type="evidence" value="ECO:0007669"/>
    <property type="project" value="InterPro"/>
</dbReference>
<feature type="domain" description="MOSC" evidence="1">
    <location>
        <begin position="92"/>
        <end position="232"/>
    </location>
</feature>